<protein>
    <recommendedName>
        <fullName evidence="4">Secreted protein</fullName>
    </recommendedName>
</protein>
<feature type="chain" id="PRO_5022670191" description="Secreted protein" evidence="1">
    <location>
        <begin position="20"/>
        <end position="67"/>
    </location>
</feature>
<keyword evidence="1" id="KW-0732">Signal</keyword>
<comment type="caution">
    <text evidence="2">The sequence shown here is derived from an EMBL/GenBank/DDBJ whole genome shotgun (WGS) entry which is preliminary data.</text>
</comment>
<reference evidence="2 3" key="1">
    <citation type="submission" date="2019-05" db="EMBL/GenBank/DDBJ databases">
        <title>Another draft genome of Portunus trituberculatus and its Hox gene families provides insights of decapod evolution.</title>
        <authorList>
            <person name="Jeong J.-H."/>
            <person name="Song I."/>
            <person name="Kim S."/>
            <person name="Choi T."/>
            <person name="Kim D."/>
            <person name="Ryu S."/>
            <person name="Kim W."/>
        </authorList>
    </citation>
    <scope>NUCLEOTIDE SEQUENCE [LARGE SCALE GENOMIC DNA]</scope>
    <source>
        <tissue evidence="2">Muscle</tissue>
    </source>
</reference>
<dbReference type="Proteomes" id="UP000324222">
    <property type="component" value="Unassembled WGS sequence"/>
</dbReference>
<evidence type="ECO:0000313" key="3">
    <source>
        <dbReference type="Proteomes" id="UP000324222"/>
    </source>
</evidence>
<name>A0A5B7HWR0_PORTR</name>
<organism evidence="2 3">
    <name type="scientific">Portunus trituberculatus</name>
    <name type="common">Swimming crab</name>
    <name type="synonym">Neptunus trituberculatus</name>
    <dbReference type="NCBI Taxonomy" id="210409"/>
    <lineage>
        <taxon>Eukaryota</taxon>
        <taxon>Metazoa</taxon>
        <taxon>Ecdysozoa</taxon>
        <taxon>Arthropoda</taxon>
        <taxon>Crustacea</taxon>
        <taxon>Multicrustacea</taxon>
        <taxon>Malacostraca</taxon>
        <taxon>Eumalacostraca</taxon>
        <taxon>Eucarida</taxon>
        <taxon>Decapoda</taxon>
        <taxon>Pleocyemata</taxon>
        <taxon>Brachyura</taxon>
        <taxon>Eubrachyura</taxon>
        <taxon>Portunoidea</taxon>
        <taxon>Portunidae</taxon>
        <taxon>Portuninae</taxon>
        <taxon>Portunus</taxon>
    </lineage>
</organism>
<accession>A0A5B7HWR0</accession>
<evidence type="ECO:0000313" key="2">
    <source>
        <dbReference type="EMBL" id="MPC74295.1"/>
    </source>
</evidence>
<evidence type="ECO:0008006" key="4">
    <source>
        <dbReference type="Google" id="ProtNLM"/>
    </source>
</evidence>
<evidence type="ECO:0000256" key="1">
    <source>
        <dbReference type="SAM" id="SignalP"/>
    </source>
</evidence>
<dbReference type="EMBL" id="VSRR010038654">
    <property type="protein sequence ID" value="MPC74295.1"/>
    <property type="molecule type" value="Genomic_DNA"/>
</dbReference>
<proteinExistence type="predicted"/>
<dbReference type="AlphaFoldDB" id="A0A5B7HWR0"/>
<sequence length="67" mass="7664">MGGLPALRWFLSGRWSCGAALWCQMTDGKLAIGTQRTIVEIHYLSLLASFRRVLWASDLLWYCRCIT</sequence>
<gene>
    <name evidence="2" type="ORF">E2C01_068652</name>
</gene>
<feature type="signal peptide" evidence="1">
    <location>
        <begin position="1"/>
        <end position="19"/>
    </location>
</feature>
<keyword evidence="3" id="KW-1185">Reference proteome</keyword>